<protein>
    <recommendedName>
        <fullName evidence="5">Transmembrane protein</fullName>
    </recommendedName>
</protein>
<evidence type="ECO:0000313" key="3">
    <source>
        <dbReference type="EMBL" id="CCX33133.1"/>
    </source>
</evidence>
<sequence length="193" mass="21220">MHPKILISLQPPPRRVSVPLITILSAFVIGSFILSAQGSFIHDRRFVRRKEVAEEPKDLEGNEVAEAIEAVETTPATLCKNTGQIRTQEQCDQKSRDNTNMKITFAFSAVAFIGLVVLLVRTYGRDNAISNDSREMGRDDGEQPDETGQGEVAMGLDGMEGVEKEGLEMDTVSIKTADTRKTINAVELVSAQR</sequence>
<feature type="transmembrane region" description="Helical" evidence="2">
    <location>
        <begin position="103"/>
        <end position="124"/>
    </location>
</feature>
<feature type="transmembrane region" description="Helical" evidence="2">
    <location>
        <begin position="20"/>
        <end position="41"/>
    </location>
</feature>
<evidence type="ECO:0000256" key="1">
    <source>
        <dbReference type="SAM" id="MobiDB-lite"/>
    </source>
</evidence>
<name>U4LMF9_PYROM</name>
<dbReference type="Proteomes" id="UP000018144">
    <property type="component" value="Unassembled WGS sequence"/>
</dbReference>
<feature type="compositionally biased region" description="Basic and acidic residues" evidence="1">
    <location>
        <begin position="132"/>
        <end position="141"/>
    </location>
</feature>
<accession>U4LMF9</accession>
<keyword evidence="4" id="KW-1185">Reference proteome</keyword>
<organism evidence="3 4">
    <name type="scientific">Pyronema omphalodes (strain CBS 100304)</name>
    <name type="common">Pyronema confluens</name>
    <dbReference type="NCBI Taxonomy" id="1076935"/>
    <lineage>
        <taxon>Eukaryota</taxon>
        <taxon>Fungi</taxon>
        <taxon>Dikarya</taxon>
        <taxon>Ascomycota</taxon>
        <taxon>Pezizomycotina</taxon>
        <taxon>Pezizomycetes</taxon>
        <taxon>Pezizales</taxon>
        <taxon>Pyronemataceae</taxon>
        <taxon>Pyronema</taxon>
    </lineage>
</organism>
<keyword evidence="2" id="KW-1133">Transmembrane helix</keyword>
<reference evidence="3 4" key="1">
    <citation type="journal article" date="2013" name="PLoS Genet.">
        <title>The genome and development-dependent transcriptomes of Pyronema confluens: a window into fungal evolution.</title>
        <authorList>
            <person name="Traeger S."/>
            <person name="Altegoer F."/>
            <person name="Freitag M."/>
            <person name="Gabaldon T."/>
            <person name="Kempken F."/>
            <person name="Kumar A."/>
            <person name="Marcet-Houben M."/>
            <person name="Poggeler S."/>
            <person name="Stajich J.E."/>
            <person name="Nowrousian M."/>
        </authorList>
    </citation>
    <scope>NUCLEOTIDE SEQUENCE [LARGE SCALE GENOMIC DNA]</scope>
    <source>
        <strain evidence="4">CBS 100304</strain>
        <tissue evidence="3">Vegetative mycelium</tissue>
    </source>
</reference>
<evidence type="ECO:0000256" key="2">
    <source>
        <dbReference type="SAM" id="Phobius"/>
    </source>
</evidence>
<keyword evidence="2" id="KW-0472">Membrane</keyword>
<keyword evidence="2" id="KW-0812">Transmembrane</keyword>
<evidence type="ECO:0000313" key="4">
    <source>
        <dbReference type="Proteomes" id="UP000018144"/>
    </source>
</evidence>
<evidence type="ECO:0008006" key="5">
    <source>
        <dbReference type="Google" id="ProtNLM"/>
    </source>
</evidence>
<feature type="region of interest" description="Disordered" evidence="1">
    <location>
        <begin position="129"/>
        <end position="158"/>
    </location>
</feature>
<proteinExistence type="predicted"/>
<dbReference type="AlphaFoldDB" id="U4LMF9"/>
<dbReference type="EMBL" id="HF936029">
    <property type="protein sequence ID" value="CCX33133.1"/>
    <property type="molecule type" value="Genomic_DNA"/>
</dbReference>
<gene>
    <name evidence="3" type="ORF">PCON_14173</name>
</gene>